<dbReference type="PATRIC" id="fig|1122247.3.peg.3072"/>
<evidence type="ECO:0000313" key="1">
    <source>
        <dbReference type="EMBL" id="EKF22764.1"/>
    </source>
</evidence>
<dbReference type="AlphaFoldDB" id="K5BJA3"/>
<name>K5BJA3_MYCHD</name>
<dbReference type="STRING" id="1122247.GCA_000379865_00530"/>
<proteinExistence type="predicted"/>
<gene>
    <name evidence="1" type="ORF">C731_3204</name>
</gene>
<accession>K5BJA3</accession>
<reference evidence="1 2" key="1">
    <citation type="journal article" date="2012" name="J. Bacteriol.">
        <title>Genome sequence of Mycobacterium hassiacum DSM 44199, a rare source of heat-stable mycobacterial proteins.</title>
        <authorList>
            <person name="Tiago I."/>
            <person name="Maranha A."/>
            <person name="Mendes V."/>
            <person name="Alarico S."/>
            <person name="Moynihan P.J."/>
            <person name="Clarke A.J."/>
            <person name="Macedo-Ribeiro S."/>
            <person name="Pereira P.J."/>
            <person name="Empadinhas N."/>
        </authorList>
    </citation>
    <scope>NUCLEOTIDE SEQUENCE [LARGE SCALE GENOMIC DNA]</scope>
    <source>
        <strain evidence="2">DSM 44199 / CIP 105218 / JCM 12690 / 3849</strain>
    </source>
</reference>
<sequence length="188" mass="19897">MRLRPSELLFFFVLGAAASLVGDHSHVVTGTTRYFTEAVPFVWSSPLWFPVLVGAATAILAELRLHLGTPRASVTVRQGVAGVAAVLGSYVLTALLHSAPIVPTTTLIVALATVTWCVLGDGPGAVCGVLAAVIGPFVEIGIAAAGVFAYHDDCDQLFGVGRGWCRCISRSEWSRRCSESWRSSAGRR</sequence>
<dbReference type="Proteomes" id="UP000006265">
    <property type="component" value="Unassembled WGS sequence"/>
</dbReference>
<keyword evidence="2" id="KW-1185">Reference proteome</keyword>
<comment type="caution">
    <text evidence="1">The sequence shown here is derived from an EMBL/GenBank/DDBJ whole genome shotgun (WGS) entry which is preliminary data.</text>
</comment>
<dbReference type="eggNOG" id="ENOG5031FRC">
    <property type="taxonomic scope" value="Bacteria"/>
</dbReference>
<dbReference type="EMBL" id="AMRA01000093">
    <property type="protein sequence ID" value="EKF22764.1"/>
    <property type="molecule type" value="Genomic_DNA"/>
</dbReference>
<dbReference type="RefSeq" id="WP_005629295.1">
    <property type="nucleotide sequence ID" value="NZ_AMRA01000093.1"/>
</dbReference>
<organism evidence="1 2">
    <name type="scientific">Mycolicibacterium hassiacum (strain DSM 44199 / CIP 105218 / JCM 12690 / 3849)</name>
    <name type="common">Mycobacterium hassiacum</name>
    <dbReference type="NCBI Taxonomy" id="1122247"/>
    <lineage>
        <taxon>Bacteria</taxon>
        <taxon>Bacillati</taxon>
        <taxon>Actinomycetota</taxon>
        <taxon>Actinomycetes</taxon>
        <taxon>Mycobacteriales</taxon>
        <taxon>Mycobacteriaceae</taxon>
        <taxon>Mycolicibacterium</taxon>
    </lineage>
</organism>
<protein>
    <submittedName>
        <fullName evidence="1">Putative membrane protein</fullName>
    </submittedName>
</protein>
<evidence type="ECO:0000313" key="2">
    <source>
        <dbReference type="Proteomes" id="UP000006265"/>
    </source>
</evidence>